<dbReference type="Proteomes" id="UP000192980">
    <property type="component" value="Unassembled WGS sequence"/>
</dbReference>
<dbReference type="InterPro" id="IPR018060">
    <property type="entry name" value="HTH_AraC"/>
</dbReference>
<dbReference type="InterPro" id="IPR037923">
    <property type="entry name" value="HTH-like"/>
</dbReference>
<dbReference type="OrthoDB" id="9787988at2"/>
<dbReference type="EMBL" id="FXAU01000001">
    <property type="protein sequence ID" value="SMG09265.1"/>
    <property type="molecule type" value="Genomic_DNA"/>
</dbReference>
<dbReference type="Gene3D" id="1.10.10.60">
    <property type="entry name" value="Homeodomain-like"/>
    <property type="match status" value="2"/>
</dbReference>
<keyword evidence="5" id="KW-1185">Reference proteome</keyword>
<dbReference type="STRING" id="561061.SAMN05660862_0448"/>
<evidence type="ECO:0000313" key="4">
    <source>
        <dbReference type="EMBL" id="SMG09265.1"/>
    </source>
</evidence>
<dbReference type="PROSITE" id="PS01124">
    <property type="entry name" value="HTH_ARAC_FAMILY_2"/>
    <property type="match status" value="1"/>
</dbReference>
<gene>
    <name evidence="4" type="ORF">SAMN05660862_0448</name>
</gene>
<dbReference type="SMART" id="SM00342">
    <property type="entry name" value="HTH_ARAC"/>
    <property type="match status" value="1"/>
</dbReference>
<keyword evidence="2 4" id="KW-0238">DNA-binding</keyword>
<reference evidence="4 5" key="1">
    <citation type="submission" date="2017-04" db="EMBL/GenBank/DDBJ databases">
        <authorList>
            <person name="Afonso C.L."/>
            <person name="Miller P.J."/>
            <person name="Scott M.A."/>
            <person name="Spackman E."/>
            <person name="Goraichik I."/>
            <person name="Dimitrov K.M."/>
            <person name="Suarez D.L."/>
            <person name="Swayne D.E."/>
        </authorList>
    </citation>
    <scope>NUCLEOTIDE SEQUENCE [LARGE SCALE GENOMIC DNA]</scope>
    <source>
        <strain evidence="4 5">DSM 22418</strain>
    </source>
</reference>
<organism evidence="4 5">
    <name type="scientific">Sphingobacterium psychroaquaticum</name>
    <dbReference type="NCBI Taxonomy" id="561061"/>
    <lineage>
        <taxon>Bacteria</taxon>
        <taxon>Pseudomonadati</taxon>
        <taxon>Bacteroidota</taxon>
        <taxon>Sphingobacteriia</taxon>
        <taxon>Sphingobacteriales</taxon>
        <taxon>Sphingobacteriaceae</taxon>
        <taxon>Sphingobacterium</taxon>
    </lineage>
</organism>
<dbReference type="InterPro" id="IPR003313">
    <property type="entry name" value="AraC-bd"/>
</dbReference>
<dbReference type="Gene3D" id="2.60.120.10">
    <property type="entry name" value="Jelly Rolls"/>
    <property type="match status" value="1"/>
</dbReference>
<dbReference type="PANTHER" id="PTHR43280:SF2">
    <property type="entry name" value="HTH-TYPE TRANSCRIPTIONAL REGULATOR EXSA"/>
    <property type="match status" value="1"/>
</dbReference>
<proteinExistence type="predicted"/>
<evidence type="ECO:0000313" key="5">
    <source>
        <dbReference type="Proteomes" id="UP000192980"/>
    </source>
</evidence>
<keyword evidence="1" id="KW-0805">Transcription regulation</keyword>
<keyword evidence="3" id="KW-0804">Transcription</keyword>
<dbReference type="Pfam" id="PF12833">
    <property type="entry name" value="HTH_18"/>
    <property type="match status" value="1"/>
</dbReference>
<evidence type="ECO:0000256" key="3">
    <source>
        <dbReference type="ARBA" id="ARBA00023163"/>
    </source>
</evidence>
<dbReference type="Pfam" id="PF02311">
    <property type="entry name" value="AraC_binding"/>
    <property type="match status" value="1"/>
</dbReference>
<dbReference type="InterPro" id="IPR014710">
    <property type="entry name" value="RmlC-like_jellyroll"/>
</dbReference>
<accession>A0A1X7I4A8</accession>
<dbReference type="PANTHER" id="PTHR43280">
    <property type="entry name" value="ARAC-FAMILY TRANSCRIPTIONAL REGULATOR"/>
    <property type="match status" value="1"/>
</dbReference>
<dbReference type="SUPFAM" id="SSF46689">
    <property type="entry name" value="Homeodomain-like"/>
    <property type="match status" value="2"/>
</dbReference>
<dbReference type="GO" id="GO:0043565">
    <property type="term" value="F:sequence-specific DNA binding"/>
    <property type="evidence" value="ECO:0007669"/>
    <property type="project" value="InterPro"/>
</dbReference>
<name>A0A1X7I4A8_9SPHI</name>
<evidence type="ECO:0000256" key="1">
    <source>
        <dbReference type="ARBA" id="ARBA00023015"/>
    </source>
</evidence>
<protein>
    <submittedName>
        <fullName evidence="4">AraC-type DNA-binding protein</fullName>
    </submittedName>
</protein>
<dbReference type="InterPro" id="IPR009057">
    <property type="entry name" value="Homeodomain-like_sf"/>
</dbReference>
<dbReference type="SUPFAM" id="SSF51215">
    <property type="entry name" value="Regulatory protein AraC"/>
    <property type="match status" value="1"/>
</dbReference>
<evidence type="ECO:0000256" key="2">
    <source>
        <dbReference type="ARBA" id="ARBA00023125"/>
    </source>
</evidence>
<dbReference type="GO" id="GO:0003700">
    <property type="term" value="F:DNA-binding transcription factor activity"/>
    <property type="evidence" value="ECO:0007669"/>
    <property type="project" value="InterPro"/>
</dbReference>
<dbReference type="AlphaFoldDB" id="A0A1X7I4A8"/>
<sequence>MKMIQFNVPSPKNKSVYVQEDNLSEFYPFFHKHEEYQFMWIVKGKGTLYVEDSFHDFEEGDIFLLGPNQPHVFKKSIDDLEENGVQSVSVFFDTNGTLSSIFHTPEFAALLEFVTMSKKGFKVPEKYRSRIKRRIDIMRKSDMMNQLVSFFFLIKELYEVSDELRPLSVIAIPGNDEGQGRINSICTYIRSNFRHNITLEEIAERASLTPQAFCRYFKKHTGLTFVNYLNQLRIEEACQLISAERYESVALVAFNSGFNSITNFNRVFRTVTGFCPKEYYGQVKKRLQRHVS</sequence>